<sequence>MNTLNEPLKSSADMPLLTIVTPCYKTVAYYLERLATSLWPVQSKVQWVVVNDSPDDATIDAFAQRMGSCFPHFTYVRHDRNRGIFAAYTSALVAASAPYCAILDHDDEVDLVPLVQFLERHREQYDLIFTDETKFAPETRERYWKPAFDGMSAMHYFYMHHITCFRTDVCKQMILAQPDAEVNYRSCFDIWLAFGYQQHFGVKSIRHVHLPYAAYGWRVHPASTAMDLGQKPKAEAERLEIAVTLYKPLDDTAAIAVDPVARYVVRYDHPLSSGESQEALAALIAAHFETGSATTDGRRVDFTPETDPLMLNLLARVPVGYLANYVGEYCLVLPRKAVPEGSELATQAARHVADVPFIASADTLDDAALDAVLLQRPAALVRKGAGAVLDRSELMFLVV</sequence>
<dbReference type="Gene3D" id="3.90.550.10">
    <property type="entry name" value="Spore Coat Polysaccharide Biosynthesis Protein SpsA, Chain A"/>
    <property type="match status" value="1"/>
</dbReference>
<dbReference type="Proteomes" id="UP000597138">
    <property type="component" value="Unassembled WGS sequence"/>
</dbReference>
<dbReference type="Proteomes" id="UP000027439">
    <property type="component" value="Unassembled WGS sequence"/>
</dbReference>
<evidence type="ECO:0000313" key="4">
    <source>
        <dbReference type="Proteomes" id="UP000027439"/>
    </source>
</evidence>
<reference evidence="2" key="4">
    <citation type="submission" date="2024-05" db="EMBL/GenBank/DDBJ databases">
        <authorList>
            <person name="Sun Q."/>
            <person name="Zhou Y."/>
        </authorList>
    </citation>
    <scope>NUCLEOTIDE SEQUENCE</scope>
    <source>
        <strain evidence="2">CGMCC 1.11013</strain>
    </source>
</reference>
<dbReference type="STRING" id="1071679.BG57_02260"/>
<dbReference type="PANTHER" id="PTHR48090:SF7">
    <property type="entry name" value="RFBJ PROTEIN"/>
    <property type="match status" value="1"/>
</dbReference>
<gene>
    <name evidence="3" type="ORF">BG57_02260</name>
    <name evidence="2" type="ORF">GCM10010985_24710</name>
</gene>
<protein>
    <recommendedName>
        <fullName evidence="1">Glycosyltransferase 2-like domain-containing protein</fullName>
    </recommendedName>
</protein>
<dbReference type="EMBL" id="BMEG01000003">
    <property type="protein sequence ID" value="GGD69287.1"/>
    <property type="molecule type" value="Genomic_DNA"/>
</dbReference>
<dbReference type="eggNOG" id="COG1216">
    <property type="taxonomic scope" value="Bacteria"/>
</dbReference>
<evidence type="ECO:0000313" key="5">
    <source>
        <dbReference type="Proteomes" id="UP000597138"/>
    </source>
</evidence>
<reference evidence="2" key="1">
    <citation type="journal article" date="2014" name="Int. J. Syst. Evol. Microbiol.">
        <title>Complete genome of a new Firmicutes species belonging to the dominant human colonic microbiota ('Ruminococcus bicirculans') reveals two chromosomes and a selective capacity to utilize plant glucans.</title>
        <authorList>
            <consortium name="NISC Comparative Sequencing Program"/>
            <person name="Wegmann U."/>
            <person name="Louis P."/>
            <person name="Goesmann A."/>
            <person name="Henrissat B."/>
            <person name="Duncan S.H."/>
            <person name="Flint H.J."/>
        </authorList>
    </citation>
    <scope>NUCLEOTIDE SEQUENCE</scope>
    <source>
        <strain evidence="2">CGMCC 1.11013</strain>
    </source>
</reference>
<dbReference type="SUPFAM" id="SSF53448">
    <property type="entry name" value="Nucleotide-diphospho-sugar transferases"/>
    <property type="match status" value="1"/>
</dbReference>
<name>A0A069P9Y3_9BURK</name>
<dbReference type="EMBL" id="JFHE01000001">
    <property type="protein sequence ID" value="KDR37488.1"/>
    <property type="molecule type" value="Genomic_DNA"/>
</dbReference>
<dbReference type="PANTHER" id="PTHR48090">
    <property type="entry name" value="UNDECAPRENYL-PHOSPHATE 4-DEOXY-4-FORMAMIDO-L-ARABINOSE TRANSFERASE-RELATED"/>
    <property type="match status" value="1"/>
</dbReference>
<feature type="domain" description="Glycosyltransferase 2-like" evidence="1">
    <location>
        <begin position="18"/>
        <end position="146"/>
    </location>
</feature>
<proteinExistence type="predicted"/>
<reference evidence="3 4" key="2">
    <citation type="submission" date="2014-03" db="EMBL/GenBank/DDBJ databases">
        <title>Draft Genome Sequences of Four Burkholderia Strains.</title>
        <authorList>
            <person name="Liu X.Y."/>
            <person name="Li C.X."/>
            <person name="Xu J.H."/>
        </authorList>
    </citation>
    <scope>NUCLEOTIDE SEQUENCE [LARGE SCALE GENOMIC DNA]</scope>
    <source>
        <strain evidence="3 4">R27</strain>
    </source>
</reference>
<accession>A0A069P9Y3</accession>
<keyword evidence="5" id="KW-1185">Reference proteome</keyword>
<dbReference type="RefSeq" id="WP_035959780.1">
    <property type="nucleotide sequence ID" value="NZ_BMEG01000003.1"/>
</dbReference>
<comment type="caution">
    <text evidence="3">The sequence shown here is derived from an EMBL/GenBank/DDBJ whole genome shotgun (WGS) entry which is preliminary data.</text>
</comment>
<organism evidence="3 4">
    <name type="scientific">Caballeronia grimmiae</name>
    <dbReference type="NCBI Taxonomy" id="1071679"/>
    <lineage>
        <taxon>Bacteria</taxon>
        <taxon>Pseudomonadati</taxon>
        <taxon>Pseudomonadota</taxon>
        <taxon>Betaproteobacteria</taxon>
        <taxon>Burkholderiales</taxon>
        <taxon>Burkholderiaceae</taxon>
        <taxon>Caballeronia</taxon>
    </lineage>
</organism>
<dbReference type="InterPro" id="IPR050256">
    <property type="entry name" value="Glycosyltransferase_2"/>
</dbReference>
<dbReference type="InterPro" id="IPR001173">
    <property type="entry name" value="Glyco_trans_2-like"/>
</dbReference>
<evidence type="ECO:0000313" key="2">
    <source>
        <dbReference type="EMBL" id="GGD69287.1"/>
    </source>
</evidence>
<evidence type="ECO:0000313" key="3">
    <source>
        <dbReference type="EMBL" id="KDR37488.1"/>
    </source>
</evidence>
<reference evidence="5" key="3">
    <citation type="journal article" date="2019" name="Int. J. Syst. Evol. Microbiol.">
        <title>The Global Catalogue of Microorganisms (GCM) 10K type strain sequencing project: providing services to taxonomists for standard genome sequencing and annotation.</title>
        <authorList>
            <consortium name="The Broad Institute Genomics Platform"/>
            <consortium name="The Broad Institute Genome Sequencing Center for Infectious Disease"/>
            <person name="Wu L."/>
            <person name="Ma J."/>
        </authorList>
    </citation>
    <scope>NUCLEOTIDE SEQUENCE [LARGE SCALE GENOMIC DNA]</scope>
    <source>
        <strain evidence="5">CGMCC 1.11013</strain>
    </source>
</reference>
<dbReference type="OrthoDB" id="9816564at2"/>
<dbReference type="AlphaFoldDB" id="A0A069P9Y3"/>
<dbReference type="Pfam" id="PF00535">
    <property type="entry name" value="Glycos_transf_2"/>
    <property type="match status" value="1"/>
</dbReference>
<evidence type="ECO:0000259" key="1">
    <source>
        <dbReference type="Pfam" id="PF00535"/>
    </source>
</evidence>
<dbReference type="InterPro" id="IPR029044">
    <property type="entry name" value="Nucleotide-diphossugar_trans"/>
</dbReference>